<keyword evidence="2" id="KW-0812">Transmembrane</keyword>
<keyword evidence="2" id="KW-1133">Transmembrane helix</keyword>
<evidence type="ECO:0000313" key="3">
    <source>
        <dbReference type="EMBL" id="SDT26515.1"/>
    </source>
</evidence>
<feature type="transmembrane region" description="Helical" evidence="2">
    <location>
        <begin position="47"/>
        <end position="66"/>
    </location>
</feature>
<dbReference type="AlphaFoldDB" id="A0A1H1YY84"/>
<feature type="region of interest" description="Disordered" evidence="1">
    <location>
        <begin position="110"/>
        <end position="132"/>
    </location>
</feature>
<sequence>MRPLDWTTGAHFCWGIVRRGRPSTTLLVAFLYPPGTSAWQRFCTSTAALPIFGWLATAVGLILYSIAHPTVAVITAFGLFGGGAMMVRATAAPVRRRTLELVCDERSVLARSSAPPSDRSGSGDRAGSAGPSATGALIGDLIAADTAWRSGRMSRIRFDRQWATVYQAARLAALLQSIGASKEDLR</sequence>
<evidence type="ECO:0000256" key="1">
    <source>
        <dbReference type="SAM" id="MobiDB-lite"/>
    </source>
</evidence>
<feature type="compositionally biased region" description="Low complexity" evidence="1">
    <location>
        <begin position="116"/>
        <end position="132"/>
    </location>
</feature>
<dbReference type="EMBL" id="LT629772">
    <property type="protein sequence ID" value="SDT26515.1"/>
    <property type="molecule type" value="Genomic_DNA"/>
</dbReference>
<proteinExistence type="predicted"/>
<keyword evidence="4" id="KW-1185">Reference proteome</keyword>
<dbReference type="Proteomes" id="UP000199103">
    <property type="component" value="Chromosome I"/>
</dbReference>
<dbReference type="Pfam" id="PF20315">
    <property type="entry name" value="DUF6611"/>
    <property type="match status" value="1"/>
</dbReference>
<protein>
    <submittedName>
        <fullName evidence="3">Uncharacterized protein</fullName>
    </submittedName>
</protein>
<dbReference type="InterPro" id="IPR046719">
    <property type="entry name" value="DUF6611"/>
</dbReference>
<dbReference type="RefSeq" id="WP_091528303.1">
    <property type="nucleotide sequence ID" value="NZ_LT629772.1"/>
</dbReference>
<evidence type="ECO:0000313" key="4">
    <source>
        <dbReference type="Proteomes" id="UP000199103"/>
    </source>
</evidence>
<keyword evidence="2" id="KW-0472">Membrane</keyword>
<accession>A0A1H1YY84</accession>
<name>A0A1H1YY84_9ACTN</name>
<organism evidence="3 4">
    <name type="scientific">Microlunatus soli</name>
    <dbReference type="NCBI Taxonomy" id="630515"/>
    <lineage>
        <taxon>Bacteria</taxon>
        <taxon>Bacillati</taxon>
        <taxon>Actinomycetota</taxon>
        <taxon>Actinomycetes</taxon>
        <taxon>Propionibacteriales</taxon>
        <taxon>Propionibacteriaceae</taxon>
        <taxon>Microlunatus</taxon>
    </lineage>
</organism>
<evidence type="ECO:0000256" key="2">
    <source>
        <dbReference type="SAM" id="Phobius"/>
    </source>
</evidence>
<feature type="transmembrane region" description="Helical" evidence="2">
    <location>
        <begin position="72"/>
        <end position="91"/>
    </location>
</feature>
<reference evidence="3 4" key="1">
    <citation type="submission" date="2016-10" db="EMBL/GenBank/DDBJ databases">
        <authorList>
            <person name="de Groot N.N."/>
        </authorList>
    </citation>
    <scope>NUCLEOTIDE SEQUENCE [LARGE SCALE GENOMIC DNA]</scope>
    <source>
        <strain evidence="3 4">DSM 21800</strain>
    </source>
</reference>
<gene>
    <name evidence="3" type="ORF">SAMN04489812_4865</name>
</gene>